<dbReference type="Proteomes" id="UP000831759">
    <property type="component" value="Chromosome"/>
</dbReference>
<organism evidence="2 3">
    <name type="scientific">Alcaligenes aquatilis</name>
    <dbReference type="NCBI Taxonomy" id="323284"/>
    <lineage>
        <taxon>Bacteria</taxon>
        <taxon>Pseudomonadati</taxon>
        <taxon>Pseudomonadota</taxon>
        <taxon>Betaproteobacteria</taxon>
        <taxon>Burkholderiales</taxon>
        <taxon>Alcaligenaceae</taxon>
        <taxon>Alcaligenes</taxon>
    </lineage>
</organism>
<sequence length="369" mass="42225">MSEMNLLLVEDSVQDQQSCNNAVNDFKEDNQCQINIKVCVGVEEALKALNESYYDGAIIDMRLAEQGNEGNQVIEQIRDNFRRIPVVIMTGTPDAAEIEGFPLVGRYTKGEKQYSDIVSELWGIYRTGLTRIMGGRGEIEQKLSQIFIKNLLPQRKNWIEYGKENHEKSEKAFLRHALNHLIQILDGDVDKCYPEEMYIYPPVSMRINTGCIVKSKNSDNFYVVMNPACDLAERDNGGCNTDRALLAKIDSEADFFTDELAKKNSKKNKGEEPLKSLSNQNKESTIKNARQHKTFYYHWLPETEFFAGGFINFRKIATHTQENFDQTFENPSIQVSAPFLKDIVARFSSYYARQGQPDIDHEKVSIKVD</sequence>
<dbReference type="InterPro" id="IPR011006">
    <property type="entry name" value="CheY-like_superfamily"/>
</dbReference>
<evidence type="ECO:0000313" key="2">
    <source>
        <dbReference type="EMBL" id="UQN36050.1"/>
    </source>
</evidence>
<name>A0ABY4NHV3_9BURK</name>
<dbReference type="GeneID" id="96870756"/>
<dbReference type="CDD" id="cd00156">
    <property type="entry name" value="REC"/>
    <property type="match status" value="1"/>
</dbReference>
<keyword evidence="3" id="KW-1185">Reference proteome</keyword>
<dbReference type="RefSeq" id="WP_249460638.1">
    <property type="nucleotide sequence ID" value="NZ_CP094619.1"/>
</dbReference>
<gene>
    <name evidence="2" type="ORF">MTR80_17440</name>
</gene>
<dbReference type="Gene3D" id="3.40.50.2300">
    <property type="match status" value="1"/>
</dbReference>
<accession>A0ABY4NHV3</accession>
<dbReference type="SUPFAM" id="SSF52172">
    <property type="entry name" value="CheY-like"/>
    <property type="match status" value="1"/>
</dbReference>
<reference evidence="2 3" key="1">
    <citation type="journal article" date="2022" name="Int. J. Syst. Evol. Microbiol.">
        <title>Characterization of Alcaligenes aquatilis as a novel member of heterotrophic nitrifier-aerobic denitrifier and its performance in treating piggery wastewater.</title>
        <authorList>
            <person name="Cao X."/>
            <person name="Zhao B."/>
            <person name="Wu Y."/>
            <person name="Huang J."/>
            <person name="Wang H."/>
            <person name="Sun X."/>
            <person name="Li S."/>
        </authorList>
    </citation>
    <scope>NUCLEOTIDE SEQUENCE [LARGE SCALE GENOMIC DNA]</scope>
    <source>
        <strain evidence="2 3">AS1</strain>
    </source>
</reference>
<protein>
    <submittedName>
        <fullName evidence="2">Response regulator</fullName>
    </submittedName>
</protein>
<dbReference type="EMBL" id="CP094619">
    <property type="protein sequence ID" value="UQN36050.1"/>
    <property type="molecule type" value="Genomic_DNA"/>
</dbReference>
<feature type="region of interest" description="Disordered" evidence="1">
    <location>
        <begin position="264"/>
        <end position="283"/>
    </location>
</feature>
<proteinExistence type="predicted"/>
<evidence type="ECO:0000256" key="1">
    <source>
        <dbReference type="SAM" id="MobiDB-lite"/>
    </source>
</evidence>
<evidence type="ECO:0000313" key="3">
    <source>
        <dbReference type="Proteomes" id="UP000831759"/>
    </source>
</evidence>